<name>A0A0N4TXY8_BRUPA</name>
<dbReference type="Proteomes" id="UP000278627">
    <property type="component" value="Unassembled WGS sequence"/>
</dbReference>
<proteinExistence type="predicted"/>
<dbReference type="WBParaSite" id="BPAG_0001385801-mRNA-1">
    <property type="protein sequence ID" value="BPAG_0001385801-mRNA-1"/>
    <property type="gene ID" value="BPAG_0001385801"/>
</dbReference>
<protein>
    <submittedName>
        <fullName evidence="2 4">Uncharacterized protein</fullName>
    </submittedName>
</protein>
<keyword evidence="1" id="KW-0732">Signal</keyword>
<evidence type="ECO:0000313" key="2">
    <source>
        <dbReference type="EMBL" id="VDN94971.1"/>
    </source>
</evidence>
<gene>
    <name evidence="2" type="ORF">BPAG_LOCUS13786</name>
</gene>
<dbReference type="EMBL" id="UZAD01013448">
    <property type="protein sequence ID" value="VDN94971.1"/>
    <property type="molecule type" value="Genomic_DNA"/>
</dbReference>
<reference evidence="2 3" key="2">
    <citation type="submission" date="2018-11" db="EMBL/GenBank/DDBJ databases">
        <authorList>
            <consortium name="Pathogen Informatics"/>
        </authorList>
    </citation>
    <scope>NUCLEOTIDE SEQUENCE [LARGE SCALE GENOMIC DNA]</scope>
</reference>
<evidence type="ECO:0000256" key="1">
    <source>
        <dbReference type="SAM" id="SignalP"/>
    </source>
</evidence>
<reference evidence="4" key="1">
    <citation type="submission" date="2017-02" db="UniProtKB">
        <authorList>
            <consortium name="WormBaseParasite"/>
        </authorList>
    </citation>
    <scope>IDENTIFICATION</scope>
</reference>
<evidence type="ECO:0000313" key="4">
    <source>
        <dbReference type="WBParaSite" id="BPAG_0001385801-mRNA-1"/>
    </source>
</evidence>
<organism evidence="4">
    <name type="scientific">Brugia pahangi</name>
    <name type="common">Filarial nematode worm</name>
    <dbReference type="NCBI Taxonomy" id="6280"/>
    <lineage>
        <taxon>Eukaryota</taxon>
        <taxon>Metazoa</taxon>
        <taxon>Ecdysozoa</taxon>
        <taxon>Nematoda</taxon>
        <taxon>Chromadorea</taxon>
        <taxon>Rhabditida</taxon>
        <taxon>Spirurina</taxon>
        <taxon>Spiruromorpha</taxon>
        <taxon>Filarioidea</taxon>
        <taxon>Onchocercidae</taxon>
        <taxon>Brugia</taxon>
    </lineage>
</organism>
<feature type="signal peptide" evidence="1">
    <location>
        <begin position="1"/>
        <end position="18"/>
    </location>
</feature>
<keyword evidence="3" id="KW-1185">Reference proteome</keyword>
<sequence>MVTLAVISLIRLWRPSQSVQTYQEIILHYLRLAWNYASLEGRNNISTSASTQIHNRENLHGNTGVTPHGIYTTPNHNDTPQLPLCTINRKTIQSDQYIKVAYIKICDSASDIRKMGISFRDGT</sequence>
<dbReference type="AlphaFoldDB" id="A0A0N4TXY8"/>
<evidence type="ECO:0000313" key="3">
    <source>
        <dbReference type="Proteomes" id="UP000278627"/>
    </source>
</evidence>
<feature type="chain" id="PRO_5043122320" evidence="1">
    <location>
        <begin position="19"/>
        <end position="123"/>
    </location>
</feature>
<accession>A0A0N4TXY8</accession>